<dbReference type="SMART" id="SM00060">
    <property type="entry name" value="FN3"/>
    <property type="match status" value="1"/>
</dbReference>
<dbReference type="SUPFAM" id="SSF49265">
    <property type="entry name" value="Fibronectin type III"/>
    <property type="match status" value="1"/>
</dbReference>
<keyword evidence="1" id="KW-0812">Transmembrane</keyword>
<dbReference type="InterPro" id="IPR036116">
    <property type="entry name" value="FN3_sf"/>
</dbReference>
<protein>
    <recommendedName>
        <fullName evidence="2">Fibronectin type-III domain-containing protein</fullName>
    </recommendedName>
</protein>
<reference evidence="3" key="1">
    <citation type="submission" date="2023-03" db="EMBL/GenBank/DDBJ databases">
        <authorList>
            <person name="Steffen K."/>
            <person name="Cardenas P."/>
        </authorList>
    </citation>
    <scope>NUCLEOTIDE SEQUENCE</scope>
</reference>
<keyword evidence="4" id="KW-1185">Reference proteome</keyword>
<name>A0AA35S1G7_GEOBA</name>
<sequence>MEGATYSISIEAVAFGMLDSPPTQLQVSLVAVPETPVIDRGSIVSTASTISFSWSVPHDVTHSLVTWQAVDSVRGPINSATVDKLLSTYSITGLRSNTNHEVTVRVFNPAGSTSSGFNLSTTADSRALPDSLDNGTITTSSMTTTGLITIGSSIGSISLLVLLITVAIIVFIIIRRRAKRIKTEPDFRGKLRQEDSIDLQTDSKAQSFEVPESEKGIIVSQAHLTYIAILLFAHYYNTVLA</sequence>
<dbReference type="AlphaFoldDB" id="A0AA35S1G7"/>
<organism evidence="3 4">
    <name type="scientific">Geodia barretti</name>
    <name type="common">Barrett's horny sponge</name>
    <dbReference type="NCBI Taxonomy" id="519541"/>
    <lineage>
        <taxon>Eukaryota</taxon>
        <taxon>Metazoa</taxon>
        <taxon>Porifera</taxon>
        <taxon>Demospongiae</taxon>
        <taxon>Heteroscleromorpha</taxon>
        <taxon>Tetractinellida</taxon>
        <taxon>Astrophorina</taxon>
        <taxon>Geodiidae</taxon>
        <taxon>Geodia</taxon>
    </lineage>
</organism>
<dbReference type="PROSITE" id="PS50853">
    <property type="entry name" value="FN3"/>
    <property type="match status" value="1"/>
</dbReference>
<dbReference type="InterPro" id="IPR003961">
    <property type="entry name" value="FN3_dom"/>
</dbReference>
<evidence type="ECO:0000313" key="4">
    <source>
        <dbReference type="Proteomes" id="UP001174909"/>
    </source>
</evidence>
<keyword evidence="1" id="KW-0472">Membrane</keyword>
<feature type="domain" description="Fibronectin type-III" evidence="2">
    <location>
        <begin position="32"/>
        <end position="130"/>
    </location>
</feature>
<comment type="caution">
    <text evidence="3">The sequence shown here is derived from an EMBL/GenBank/DDBJ whole genome shotgun (WGS) entry which is preliminary data.</text>
</comment>
<evidence type="ECO:0000256" key="1">
    <source>
        <dbReference type="SAM" id="Phobius"/>
    </source>
</evidence>
<dbReference type="EMBL" id="CASHTH010001914">
    <property type="protein sequence ID" value="CAI8021695.1"/>
    <property type="molecule type" value="Genomic_DNA"/>
</dbReference>
<dbReference type="Proteomes" id="UP001174909">
    <property type="component" value="Unassembled WGS sequence"/>
</dbReference>
<dbReference type="CDD" id="cd00063">
    <property type="entry name" value="FN3"/>
    <property type="match status" value="1"/>
</dbReference>
<evidence type="ECO:0000259" key="2">
    <source>
        <dbReference type="PROSITE" id="PS50853"/>
    </source>
</evidence>
<accession>A0AA35S1G7</accession>
<gene>
    <name evidence="3" type="ORF">GBAR_LOCUS12838</name>
</gene>
<dbReference type="InterPro" id="IPR013783">
    <property type="entry name" value="Ig-like_fold"/>
</dbReference>
<dbReference type="Pfam" id="PF00041">
    <property type="entry name" value="fn3"/>
    <property type="match status" value="1"/>
</dbReference>
<feature type="transmembrane region" description="Helical" evidence="1">
    <location>
        <begin position="147"/>
        <end position="174"/>
    </location>
</feature>
<keyword evidence="1" id="KW-1133">Transmembrane helix</keyword>
<evidence type="ECO:0000313" key="3">
    <source>
        <dbReference type="EMBL" id="CAI8021695.1"/>
    </source>
</evidence>
<dbReference type="Gene3D" id="2.60.40.10">
    <property type="entry name" value="Immunoglobulins"/>
    <property type="match status" value="1"/>
</dbReference>
<proteinExistence type="predicted"/>